<reference evidence="3" key="1">
    <citation type="submission" date="2021-01" db="EMBL/GenBank/DDBJ databases">
        <authorList>
            <person name="Corre E."/>
            <person name="Pelletier E."/>
            <person name="Niang G."/>
            <person name="Scheremetjew M."/>
            <person name="Finn R."/>
            <person name="Kale V."/>
            <person name="Holt S."/>
            <person name="Cochrane G."/>
            <person name="Meng A."/>
            <person name="Brown T."/>
            <person name="Cohen L."/>
        </authorList>
    </citation>
    <scope>NUCLEOTIDE SEQUENCE</scope>
    <source>
        <strain evidence="3">GSO104</strain>
    </source>
</reference>
<feature type="domain" description="Peptidase C14 caspase" evidence="2">
    <location>
        <begin position="21"/>
        <end position="105"/>
    </location>
</feature>
<organism evidence="3">
    <name type="scientific">Ditylum brightwellii</name>
    <dbReference type="NCBI Taxonomy" id="49249"/>
    <lineage>
        <taxon>Eukaryota</taxon>
        <taxon>Sar</taxon>
        <taxon>Stramenopiles</taxon>
        <taxon>Ochrophyta</taxon>
        <taxon>Bacillariophyta</taxon>
        <taxon>Mediophyceae</taxon>
        <taxon>Lithodesmiophycidae</taxon>
        <taxon>Lithodesmiales</taxon>
        <taxon>Lithodesmiaceae</taxon>
        <taxon>Ditylum</taxon>
    </lineage>
</organism>
<evidence type="ECO:0000256" key="1">
    <source>
        <dbReference type="ARBA" id="ARBA00009005"/>
    </source>
</evidence>
<evidence type="ECO:0000313" key="3">
    <source>
        <dbReference type="EMBL" id="CAE4586863.1"/>
    </source>
</evidence>
<dbReference type="Pfam" id="PF00656">
    <property type="entry name" value="Peptidase_C14"/>
    <property type="match status" value="2"/>
</dbReference>
<comment type="similarity">
    <text evidence="1">Belongs to the peptidase C14B family.</text>
</comment>
<sequence length="312" mass="35005">MGWLVKKIREFKEEQKAHLIKAEVRMISGCDDSQTSADVSNVKMFELPDPAGKAGGACTSAYLSVLYKDKKASGAELTFVEVLQKMRVHLTEKKYTQIPQLSSSKPIDLNEPFQLVPDTATGTKRALLIGINYTGMQPGELTGCHNDVKNVKEYLMNEHSFKEENITVMLDDNVHESPTKANIISGYKKLTKESQPGDAVFCHFSGHGSQIKDDDWFEEEDGLDETLVPVDFKENGQIRDDDIFDILVVPMKEGVTLTCFFDCCHSGTVMDLPFTYRADSDSSQMVLDKKLDFGKVFREVGDFFNKKETNAK</sequence>
<dbReference type="InterPro" id="IPR050452">
    <property type="entry name" value="Metacaspase"/>
</dbReference>
<dbReference type="InterPro" id="IPR029030">
    <property type="entry name" value="Caspase-like_dom_sf"/>
</dbReference>
<dbReference type="EMBL" id="HBNS01005371">
    <property type="protein sequence ID" value="CAE4586863.1"/>
    <property type="molecule type" value="Transcribed_RNA"/>
</dbReference>
<dbReference type="PANTHER" id="PTHR48104">
    <property type="entry name" value="METACASPASE-4"/>
    <property type="match status" value="1"/>
</dbReference>
<accession>A0A7S4QNJ4</accession>
<dbReference type="PANTHER" id="PTHR48104:SF30">
    <property type="entry name" value="METACASPASE-1"/>
    <property type="match status" value="1"/>
</dbReference>
<dbReference type="GO" id="GO:0005737">
    <property type="term" value="C:cytoplasm"/>
    <property type="evidence" value="ECO:0007669"/>
    <property type="project" value="TreeGrafter"/>
</dbReference>
<dbReference type="InterPro" id="IPR011600">
    <property type="entry name" value="Pept_C14_caspase"/>
</dbReference>
<protein>
    <recommendedName>
        <fullName evidence="2">Peptidase C14 caspase domain-containing protein</fullName>
    </recommendedName>
</protein>
<name>A0A7S4QNJ4_9STRA</name>
<dbReference type="SUPFAM" id="SSF52129">
    <property type="entry name" value="Caspase-like"/>
    <property type="match status" value="1"/>
</dbReference>
<feature type="domain" description="Peptidase C14 caspase" evidence="2">
    <location>
        <begin position="124"/>
        <end position="280"/>
    </location>
</feature>
<proteinExistence type="inferred from homology"/>
<dbReference type="AlphaFoldDB" id="A0A7S4QNJ4"/>
<dbReference type="GO" id="GO:0004197">
    <property type="term" value="F:cysteine-type endopeptidase activity"/>
    <property type="evidence" value="ECO:0007669"/>
    <property type="project" value="InterPro"/>
</dbReference>
<gene>
    <name evidence="3" type="ORF">DBRI00130_LOCUS4368</name>
</gene>
<dbReference type="GO" id="GO:0006508">
    <property type="term" value="P:proteolysis"/>
    <property type="evidence" value="ECO:0007669"/>
    <property type="project" value="InterPro"/>
</dbReference>
<evidence type="ECO:0000259" key="2">
    <source>
        <dbReference type="Pfam" id="PF00656"/>
    </source>
</evidence>
<dbReference type="Gene3D" id="3.40.50.12660">
    <property type="match status" value="2"/>
</dbReference>